<dbReference type="GO" id="GO:0005829">
    <property type="term" value="C:cytosol"/>
    <property type="evidence" value="ECO:0007669"/>
    <property type="project" value="TreeGrafter"/>
</dbReference>
<dbReference type="FunFam" id="3.40.50.300:FF:000158">
    <property type="entry name" value="Site-determining protein"/>
    <property type="match status" value="1"/>
</dbReference>
<dbReference type="EMBL" id="FOAA01000010">
    <property type="protein sequence ID" value="SEL14491.1"/>
    <property type="molecule type" value="Genomic_DNA"/>
</dbReference>
<evidence type="ECO:0000256" key="1">
    <source>
        <dbReference type="ARBA" id="ARBA00022741"/>
    </source>
</evidence>
<dbReference type="PIRSF" id="PIRSF003092">
    <property type="entry name" value="MinD"/>
    <property type="match status" value="1"/>
</dbReference>
<dbReference type="Pfam" id="PF10609">
    <property type="entry name" value="ParA"/>
    <property type="match status" value="1"/>
</dbReference>
<evidence type="ECO:0000313" key="5">
    <source>
        <dbReference type="Proteomes" id="UP000199256"/>
    </source>
</evidence>
<dbReference type="InterPro" id="IPR027417">
    <property type="entry name" value="P-loop_NTPase"/>
</dbReference>
<organism evidence="4 5">
    <name type="scientific">Ectothiorhodospira marina</name>
    <dbReference type="NCBI Taxonomy" id="1396821"/>
    <lineage>
        <taxon>Bacteria</taxon>
        <taxon>Pseudomonadati</taxon>
        <taxon>Pseudomonadota</taxon>
        <taxon>Gammaproteobacteria</taxon>
        <taxon>Chromatiales</taxon>
        <taxon>Ectothiorhodospiraceae</taxon>
        <taxon>Ectothiorhodospira</taxon>
    </lineage>
</organism>
<protein>
    <submittedName>
        <fullName evidence="4">Flagellar biosynthesis protein FlhG</fullName>
    </submittedName>
</protein>
<keyword evidence="5" id="KW-1185">Reference proteome</keyword>
<dbReference type="STRING" id="1396821.SAMN05444515_11046"/>
<dbReference type="PANTHER" id="PTHR43384:SF4">
    <property type="entry name" value="CELLULOSE BIOSYNTHESIS PROTEIN BCSQ-RELATED"/>
    <property type="match status" value="1"/>
</dbReference>
<dbReference type="InterPro" id="IPR033756">
    <property type="entry name" value="YlxH/NBP35"/>
</dbReference>
<dbReference type="AlphaFoldDB" id="A0A1H7MTR7"/>
<dbReference type="InterPro" id="IPR025501">
    <property type="entry name" value="MinD_FleN"/>
</dbReference>
<dbReference type="GO" id="GO:0009898">
    <property type="term" value="C:cytoplasmic side of plasma membrane"/>
    <property type="evidence" value="ECO:0007669"/>
    <property type="project" value="TreeGrafter"/>
</dbReference>
<sequence>MPSPSENQSSASGRRDTSRPVRVIAVSSGKGGVGKTNVSVNLCAAMARAGKHVMLMDADLGLANVDLLLGLQPKRNLSHVLEGHCSLDEVVVEGPNGILIVPAASGIADMADLGRAQHVGIIHAFSELTHPLDVLVVDTAAGLHDSVTSFCRAAHEVLVVVCDEPASITDAYALIKVLYRDHGVMRFRILANMVRNEQEDEGRSLFRKLVAVCDRFLDDVMLDYVGSIPYDDYLRKAVQRRQSVVEAFPSSPAARSFRALPSRIEQWPMPRGARGGIEFFVERLINTDQSDLEPAP</sequence>
<reference evidence="5" key="1">
    <citation type="submission" date="2016-10" db="EMBL/GenBank/DDBJ databases">
        <authorList>
            <person name="Varghese N."/>
            <person name="Submissions S."/>
        </authorList>
    </citation>
    <scope>NUCLEOTIDE SEQUENCE [LARGE SCALE GENOMIC DNA]</scope>
    <source>
        <strain evidence="5">DSM 241</strain>
    </source>
</reference>
<gene>
    <name evidence="4" type="ORF">SAMN05444515_11046</name>
</gene>
<dbReference type="GO" id="GO:0005524">
    <property type="term" value="F:ATP binding"/>
    <property type="evidence" value="ECO:0007669"/>
    <property type="project" value="UniProtKB-KW"/>
</dbReference>
<keyword evidence="4" id="KW-0282">Flagellum</keyword>
<dbReference type="OrthoDB" id="9816297at2"/>
<dbReference type="GO" id="GO:0051782">
    <property type="term" value="P:negative regulation of cell division"/>
    <property type="evidence" value="ECO:0007669"/>
    <property type="project" value="TreeGrafter"/>
</dbReference>
<dbReference type="InterPro" id="IPR050625">
    <property type="entry name" value="ParA/MinD_ATPase"/>
</dbReference>
<keyword evidence="4" id="KW-0966">Cell projection</keyword>
<dbReference type="CDD" id="cd02038">
    <property type="entry name" value="FlhG-like"/>
    <property type="match status" value="1"/>
</dbReference>
<evidence type="ECO:0000256" key="2">
    <source>
        <dbReference type="ARBA" id="ARBA00022840"/>
    </source>
</evidence>
<dbReference type="RefSeq" id="WP_090253834.1">
    <property type="nucleotide sequence ID" value="NZ_FOAA01000010.1"/>
</dbReference>
<feature type="region of interest" description="Disordered" evidence="3">
    <location>
        <begin position="1"/>
        <end position="20"/>
    </location>
</feature>
<dbReference type="PANTHER" id="PTHR43384">
    <property type="entry name" value="SEPTUM SITE-DETERMINING PROTEIN MIND HOMOLOG, CHLOROPLASTIC-RELATED"/>
    <property type="match status" value="1"/>
</dbReference>
<dbReference type="GO" id="GO:0016887">
    <property type="term" value="F:ATP hydrolysis activity"/>
    <property type="evidence" value="ECO:0007669"/>
    <property type="project" value="TreeGrafter"/>
</dbReference>
<keyword evidence="4" id="KW-0969">Cilium</keyword>
<dbReference type="Proteomes" id="UP000199256">
    <property type="component" value="Unassembled WGS sequence"/>
</dbReference>
<feature type="compositionally biased region" description="Polar residues" evidence="3">
    <location>
        <begin position="1"/>
        <end position="12"/>
    </location>
</feature>
<keyword evidence="1" id="KW-0547">Nucleotide-binding</keyword>
<name>A0A1H7MTR7_9GAMM</name>
<dbReference type="Gene3D" id="3.40.50.300">
    <property type="entry name" value="P-loop containing nucleotide triphosphate hydrolases"/>
    <property type="match status" value="1"/>
</dbReference>
<accession>A0A1H7MTR7</accession>
<keyword evidence="2" id="KW-0067">ATP-binding</keyword>
<evidence type="ECO:0000256" key="3">
    <source>
        <dbReference type="SAM" id="MobiDB-lite"/>
    </source>
</evidence>
<proteinExistence type="predicted"/>
<dbReference type="SUPFAM" id="SSF52540">
    <property type="entry name" value="P-loop containing nucleoside triphosphate hydrolases"/>
    <property type="match status" value="1"/>
</dbReference>
<evidence type="ECO:0000313" key="4">
    <source>
        <dbReference type="EMBL" id="SEL14491.1"/>
    </source>
</evidence>
<dbReference type="InterPro" id="IPR033875">
    <property type="entry name" value="FlhG"/>
</dbReference>